<gene>
    <name evidence="5" type="ORF">GR167_13225</name>
</gene>
<dbReference type="AlphaFoldDB" id="A0A6L8LKX9"/>
<dbReference type="Proteomes" id="UP000479043">
    <property type="component" value="Unassembled WGS sequence"/>
</dbReference>
<dbReference type="GO" id="GO:0003700">
    <property type="term" value="F:DNA-binding transcription factor activity"/>
    <property type="evidence" value="ECO:0007669"/>
    <property type="project" value="InterPro"/>
</dbReference>
<dbReference type="PANTHER" id="PTHR46796">
    <property type="entry name" value="HTH-TYPE TRANSCRIPTIONAL ACTIVATOR RHAS-RELATED"/>
    <property type="match status" value="1"/>
</dbReference>
<dbReference type="SUPFAM" id="SSF46689">
    <property type="entry name" value="Homeodomain-like"/>
    <property type="match status" value="2"/>
</dbReference>
<evidence type="ECO:0000256" key="2">
    <source>
        <dbReference type="ARBA" id="ARBA00023125"/>
    </source>
</evidence>
<keyword evidence="2" id="KW-0238">DNA-binding</keyword>
<keyword evidence="1" id="KW-0805">Transcription regulation</keyword>
<organism evidence="5 6">
    <name type="scientific">Thalassovita mangrovi</name>
    <dbReference type="NCBI Taxonomy" id="2692236"/>
    <lineage>
        <taxon>Bacteria</taxon>
        <taxon>Pseudomonadati</taxon>
        <taxon>Pseudomonadota</taxon>
        <taxon>Alphaproteobacteria</taxon>
        <taxon>Rhodobacterales</taxon>
        <taxon>Roseobacteraceae</taxon>
        <taxon>Thalassovita</taxon>
    </lineage>
</organism>
<dbReference type="SUPFAM" id="SSF52317">
    <property type="entry name" value="Class I glutamine amidotransferase-like"/>
    <property type="match status" value="1"/>
</dbReference>
<dbReference type="PROSITE" id="PS01124">
    <property type="entry name" value="HTH_ARAC_FAMILY_2"/>
    <property type="match status" value="1"/>
</dbReference>
<name>A0A6L8LKX9_9RHOB</name>
<dbReference type="GO" id="GO:0043565">
    <property type="term" value="F:sequence-specific DNA binding"/>
    <property type="evidence" value="ECO:0007669"/>
    <property type="project" value="InterPro"/>
</dbReference>
<dbReference type="InterPro" id="IPR050204">
    <property type="entry name" value="AraC_XylS_family_regulators"/>
</dbReference>
<evidence type="ECO:0000256" key="1">
    <source>
        <dbReference type="ARBA" id="ARBA00023015"/>
    </source>
</evidence>
<dbReference type="InterPro" id="IPR002818">
    <property type="entry name" value="DJ-1/PfpI"/>
</dbReference>
<dbReference type="InterPro" id="IPR009057">
    <property type="entry name" value="Homeodomain-like_sf"/>
</dbReference>
<proteinExistence type="predicted"/>
<evidence type="ECO:0000259" key="4">
    <source>
        <dbReference type="PROSITE" id="PS01124"/>
    </source>
</evidence>
<feature type="domain" description="HTH araC/xylS-type" evidence="4">
    <location>
        <begin position="199"/>
        <end position="297"/>
    </location>
</feature>
<accession>A0A6L8LKX9</accession>
<evidence type="ECO:0000313" key="6">
    <source>
        <dbReference type="Proteomes" id="UP000479043"/>
    </source>
</evidence>
<dbReference type="Pfam" id="PF12833">
    <property type="entry name" value="HTH_18"/>
    <property type="match status" value="1"/>
</dbReference>
<dbReference type="Gene3D" id="1.10.10.60">
    <property type="entry name" value="Homeodomain-like"/>
    <property type="match status" value="1"/>
</dbReference>
<keyword evidence="6" id="KW-1185">Reference proteome</keyword>
<dbReference type="PROSITE" id="PS00041">
    <property type="entry name" value="HTH_ARAC_FAMILY_1"/>
    <property type="match status" value="1"/>
</dbReference>
<dbReference type="PANTHER" id="PTHR46796:SF12">
    <property type="entry name" value="HTH-TYPE DNA-BINDING TRANSCRIPTIONAL ACTIVATOR EUTR"/>
    <property type="match status" value="1"/>
</dbReference>
<evidence type="ECO:0000256" key="3">
    <source>
        <dbReference type="ARBA" id="ARBA00023163"/>
    </source>
</evidence>
<dbReference type="Gene3D" id="3.40.50.880">
    <property type="match status" value="1"/>
</dbReference>
<dbReference type="CDD" id="cd03136">
    <property type="entry name" value="GATase1_AraC_ArgR_like"/>
    <property type="match status" value="1"/>
</dbReference>
<dbReference type="Pfam" id="PF01965">
    <property type="entry name" value="DJ-1_PfpI"/>
    <property type="match status" value="1"/>
</dbReference>
<evidence type="ECO:0000313" key="5">
    <source>
        <dbReference type="EMBL" id="MYM56273.1"/>
    </source>
</evidence>
<protein>
    <submittedName>
        <fullName evidence="5">Helix-turn-helix domain-containing protein</fullName>
    </submittedName>
</protein>
<dbReference type="SMART" id="SM00342">
    <property type="entry name" value="HTH_ARAC"/>
    <property type="match status" value="1"/>
</dbReference>
<sequence length="299" mass="32682">MSTAAAMEPLRAANLFSDAPLYEIVPLSVAGGAVASSLPGAMDTVPISKAGDDFDVVFVVAGGDPFRVQDQALFTWLRHLDRKGVALGGISGGSAILANAGLMENRRFTIHWHHLEDLRARFDRGWLEHRLYVIDRDRYTCAGGTAPLDMMYAMISAQHGVSFARKISDWFIQTEIRIADAPQQASVAARYGSPPRAVAEALELMESHIADPLNLDQIAALVGLSARQLQRQFSKALDLSVMHVYRDIRLETARELLRSSHIPLGEIANMTGFGAQAAFSSAYRQRYGQSPREGRSATT</sequence>
<dbReference type="InterPro" id="IPR018062">
    <property type="entry name" value="HTH_AraC-typ_CS"/>
</dbReference>
<keyword evidence="3" id="KW-0804">Transcription</keyword>
<comment type="caution">
    <text evidence="5">The sequence shown here is derived from an EMBL/GenBank/DDBJ whole genome shotgun (WGS) entry which is preliminary data.</text>
</comment>
<dbReference type="InterPro" id="IPR018060">
    <property type="entry name" value="HTH_AraC"/>
</dbReference>
<dbReference type="EMBL" id="WWEN01000005">
    <property type="protein sequence ID" value="MYM56273.1"/>
    <property type="molecule type" value="Genomic_DNA"/>
</dbReference>
<dbReference type="InterPro" id="IPR029062">
    <property type="entry name" value="Class_I_gatase-like"/>
</dbReference>
<reference evidence="5 6" key="1">
    <citation type="submission" date="2020-01" db="EMBL/GenBank/DDBJ databases">
        <authorList>
            <person name="Chen S."/>
        </authorList>
    </citation>
    <scope>NUCLEOTIDE SEQUENCE [LARGE SCALE GENOMIC DNA]</scope>
    <source>
        <strain evidence="5 6">GS-10</strain>
    </source>
</reference>